<dbReference type="AlphaFoldDB" id="A0A380TKJ5"/>
<reference evidence="1" key="1">
    <citation type="submission" date="2018-07" db="EMBL/GenBank/DDBJ databases">
        <authorList>
            <person name="Quirk P.G."/>
            <person name="Krulwich T.A."/>
        </authorList>
    </citation>
    <scope>NUCLEOTIDE SEQUENCE</scope>
</reference>
<dbReference type="EMBL" id="UIDG01000557">
    <property type="protein sequence ID" value="SUS08211.1"/>
    <property type="molecule type" value="Genomic_DNA"/>
</dbReference>
<accession>A0A380TKJ5</accession>
<proteinExistence type="predicted"/>
<sequence length="112" mass="12371">MCIDQPLNERSCILQVLNARPFAEPVQQTLDGCHGHSGIRRVRLPKQMLERAAVHGWSLGLVLDARLHLAVAHVAQVVGPGLRFLGQGLGIGRLRRGVLVFKLDHRLRSSSQ</sequence>
<protein>
    <submittedName>
        <fullName evidence="1">Uncharacterized protein</fullName>
    </submittedName>
</protein>
<gene>
    <name evidence="1" type="ORF">DF3PB_600015</name>
</gene>
<evidence type="ECO:0000313" key="1">
    <source>
        <dbReference type="EMBL" id="SUS08211.1"/>
    </source>
</evidence>
<organism evidence="1">
    <name type="scientific">metagenome</name>
    <dbReference type="NCBI Taxonomy" id="256318"/>
    <lineage>
        <taxon>unclassified sequences</taxon>
        <taxon>metagenomes</taxon>
    </lineage>
</organism>
<name>A0A380TKJ5_9ZZZZ</name>